<sequence>MPSPLKAKHPPKSTLSENMPLNDSLSRELQPIVYTPEDCRKTSQYPSAVTLLKSSSHTTSFQDINSNTNSDNSLKMLCEVDIPLSKRKECGQEDLESTFIIGEDTNSLKSKLPEQESLPNNNILQRLAPSSFSTKHSLPIPSIVPSYMAMTAAAKRKRKLTSSTSNTSLTAEVNSGSAKRVHQDNSSDKHFQENRPTVEYKRNIHKVKPSMVRKFGRSISKGNLR</sequence>
<dbReference type="OrthoDB" id="3176171at2759"/>
<comment type="caution">
    <text evidence="2">The sequence shown here is derived from an EMBL/GenBank/DDBJ whole genome shotgun (WGS) entry which is preliminary data.</text>
</comment>
<gene>
    <name evidence="2" type="ORF">E2I00_012589</name>
</gene>
<feature type="compositionally biased region" description="Basic residues" evidence="1">
    <location>
        <begin position="1"/>
        <end position="11"/>
    </location>
</feature>
<dbReference type="AlphaFoldDB" id="A0A6A1QDY6"/>
<protein>
    <submittedName>
        <fullName evidence="2">Uncharacterized protein</fullName>
    </submittedName>
</protein>
<evidence type="ECO:0000256" key="1">
    <source>
        <dbReference type="SAM" id="MobiDB-lite"/>
    </source>
</evidence>
<feature type="region of interest" description="Disordered" evidence="1">
    <location>
        <begin position="1"/>
        <end position="26"/>
    </location>
</feature>
<accession>A0A6A1QDY6</accession>
<dbReference type="Proteomes" id="UP000437017">
    <property type="component" value="Unassembled WGS sequence"/>
</dbReference>
<feature type="compositionally biased region" description="Polar residues" evidence="1">
    <location>
        <begin position="13"/>
        <end position="24"/>
    </location>
</feature>
<name>A0A6A1QDY6_BALPH</name>
<evidence type="ECO:0000313" key="2">
    <source>
        <dbReference type="EMBL" id="KAB0404546.1"/>
    </source>
</evidence>
<keyword evidence="3" id="KW-1185">Reference proteome</keyword>
<proteinExistence type="predicted"/>
<reference evidence="2 3" key="1">
    <citation type="journal article" date="2019" name="PLoS ONE">
        <title>Genomic analyses reveal an absence of contemporary introgressive admixture between fin whales and blue whales, despite known hybrids.</title>
        <authorList>
            <person name="Westbury M.V."/>
            <person name="Petersen B."/>
            <person name="Lorenzen E.D."/>
        </authorList>
    </citation>
    <scope>NUCLEOTIDE SEQUENCE [LARGE SCALE GENOMIC DNA]</scope>
    <source>
        <strain evidence="2">FinWhale-01</strain>
    </source>
</reference>
<feature type="region of interest" description="Disordered" evidence="1">
    <location>
        <begin position="158"/>
        <end position="195"/>
    </location>
</feature>
<feature type="compositionally biased region" description="Low complexity" evidence="1">
    <location>
        <begin position="161"/>
        <end position="170"/>
    </location>
</feature>
<evidence type="ECO:0000313" key="3">
    <source>
        <dbReference type="Proteomes" id="UP000437017"/>
    </source>
</evidence>
<organism evidence="2 3">
    <name type="scientific">Balaenoptera physalus</name>
    <name type="common">Fin whale</name>
    <name type="synonym">Balaena physalus</name>
    <dbReference type="NCBI Taxonomy" id="9770"/>
    <lineage>
        <taxon>Eukaryota</taxon>
        <taxon>Metazoa</taxon>
        <taxon>Chordata</taxon>
        <taxon>Craniata</taxon>
        <taxon>Vertebrata</taxon>
        <taxon>Euteleostomi</taxon>
        <taxon>Mammalia</taxon>
        <taxon>Eutheria</taxon>
        <taxon>Laurasiatheria</taxon>
        <taxon>Artiodactyla</taxon>
        <taxon>Whippomorpha</taxon>
        <taxon>Cetacea</taxon>
        <taxon>Mysticeti</taxon>
        <taxon>Balaenopteridae</taxon>
        <taxon>Balaenoptera</taxon>
    </lineage>
</organism>
<feature type="compositionally biased region" description="Basic and acidic residues" evidence="1">
    <location>
        <begin position="181"/>
        <end position="195"/>
    </location>
</feature>
<dbReference type="EMBL" id="SGJD01000574">
    <property type="protein sequence ID" value="KAB0404546.1"/>
    <property type="molecule type" value="Genomic_DNA"/>
</dbReference>